<dbReference type="RefSeq" id="WP_138655955.1">
    <property type="nucleotide sequence ID" value="NZ_VATY01000001.1"/>
</dbReference>
<comment type="caution">
    <text evidence="1">The sequence shown here is derived from an EMBL/GenBank/DDBJ whole genome shotgun (WGS) entry which is preliminary data.</text>
</comment>
<keyword evidence="2" id="KW-1185">Reference proteome</keyword>
<reference evidence="1 2" key="1">
    <citation type="submission" date="2019-05" db="EMBL/GenBank/DDBJ databases">
        <authorList>
            <person name="Zhang J.-Y."/>
            <person name="Feg X."/>
            <person name="Du Z.-J."/>
        </authorList>
    </citation>
    <scope>NUCLEOTIDE SEQUENCE [LARGE SCALE GENOMIC DNA]</scope>
    <source>
        <strain evidence="1 2">RZ26</strain>
    </source>
</reference>
<dbReference type="EMBL" id="VATY01000001">
    <property type="protein sequence ID" value="TMM58023.1"/>
    <property type="molecule type" value="Genomic_DNA"/>
</dbReference>
<name>A0A5S3PSU5_9FLAO</name>
<proteinExistence type="predicted"/>
<dbReference type="AlphaFoldDB" id="A0A5S3PSU5"/>
<evidence type="ECO:0000313" key="2">
    <source>
        <dbReference type="Proteomes" id="UP000310314"/>
    </source>
</evidence>
<dbReference type="OrthoDB" id="1409511at2"/>
<accession>A0A5S3PSU5</accession>
<evidence type="ECO:0000313" key="1">
    <source>
        <dbReference type="EMBL" id="TMM58023.1"/>
    </source>
</evidence>
<dbReference type="Proteomes" id="UP000310314">
    <property type="component" value="Unassembled WGS sequence"/>
</dbReference>
<protein>
    <submittedName>
        <fullName evidence="1">Uncharacterized protein</fullName>
    </submittedName>
</protein>
<sequence length="336" mass="38767">MKKKLKIGVILIFAALPGLIHPIVELNSTNDSIVYVWDFSVSDDSIRKIGNQLTNDFETELINSGLYTVLERRRYNRVMAHKNMETEMAEIRSLPLASLDSLRAFQAEVVIFGEVKDDIDSGEYEVIVTFQSLGEVILRKGSILIKRGLIRDNLTRKNAMKKLLDRLHAHELLAAKKEQYDQVSRVLATYMVRVKDVQKEFQDMANFAFDNQNYFNALAEKIEDYNEVFDDVHNNGATYHMNFSKHWNKPRSQELEAILSGILNDIHKTNILKLDKVRIAIGEYGRSTYSNSEKKKMREEILKDIKIITNDLDTQIDIMDLKINTFQSQLKIEMSG</sequence>
<organism evidence="1 2">
    <name type="scientific">Maribacter algarum</name>
    <name type="common">ex Zhang et al. 2020</name>
    <dbReference type="NCBI Taxonomy" id="2578118"/>
    <lineage>
        <taxon>Bacteria</taxon>
        <taxon>Pseudomonadati</taxon>
        <taxon>Bacteroidota</taxon>
        <taxon>Flavobacteriia</taxon>
        <taxon>Flavobacteriales</taxon>
        <taxon>Flavobacteriaceae</taxon>
        <taxon>Maribacter</taxon>
    </lineage>
</organism>
<gene>
    <name evidence="1" type="ORF">FEE95_00940</name>
</gene>